<protein>
    <recommendedName>
        <fullName evidence="1">HAT C-terminal dimerisation domain-containing protein</fullName>
    </recommendedName>
</protein>
<dbReference type="SUPFAM" id="SSF53098">
    <property type="entry name" value="Ribonuclease H-like"/>
    <property type="match status" value="1"/>
</dbReference>
<sequence length="188" mass="21615">MEFHLLDVGKSVKLRKEFDQLGEEDSHYVSYFRDEENEQQRIGLPNFDDWDNTKETDDVFSFGVGSGPNDDLEFGRLKGTDEKDSLWGMNQQEEDINKGKSEVDLYLLERAEKLNERFDVLVWRKNSLVKFPILSVVERDVFAIPVSTMVFESAFSSGGRILDPFRSSLTTKIVKGNQKLVASNLLYC</sequence>
<reference evidence="2" key="1">
    <citation type="journal article" date="2023" name="Plant J.">
        <title>Genome sequences and population genomics provide insights into the demographic history, inbreeding, and mutation load of two 'living fossil' tree species of Dipteronia.</title>
        <authorList>
            <person name="Feng Y."/>
            <person name="Comes H.P."/>
            <person name="Chen J."/>
            <person name="Zhu S."/>
            <person name="Lu R."/>
            <person name="Zhang X."/>
            <person name="Li P."/>
            <person name="Qiu J."/>
            <person name="Olsen K.M."/>
            <person name="Qiu Y."/>
        </authorList>
    </citation>
    <scope>NUCLEOTIDE SEQUENCE</scope>
    <source>
        <strain evidence="2">NBL</strain>
    </source>
</reference>
<dbReference type="InterPro" id="IPR008906">
    <property type="entry name" value="HATC_C_dom"/>
</dbReference>
<gene>
    <name evidence="2" type="ORF">Dsin_027113</name>
</gene>
<evidence type="ECO:0000313" key="2">
    <source>
        <dbReference type="EMBL" id="KAK3195803.1"/>
    </source>
</evidence>
<organism evidence="2 3">
    <name type="scientific">Dipteronia sinensis</name>
    <dbReference type="NCBI Taxonomy" id="43782"/>
    <lineage>
        <taxon>Eukaryota</taxon>
        <taxon>Viridiplantae</taxon>
        <taxon>Streptophyta</taxon>
        <taxon>Embryophyta</taxon>
        <taxon>Tracheophyta</taxon>
        <taxon>Spermatophyta</taxon>
        <taxon>Magnoliopsida</taxon>
        <taxon>eudicotyledons</taxon>
        <taxon>Gunneridae</taxon>
        <taxon>Pentapetalae</taxon>
        <taxon>rosids</taxon>
        <taxon>malvids</taxon>
        <taxon>Sapindales</taxon>
        <taxon>Sapindaceae</taxon>
        <taxon>Hippocastanoideae</taxon>
        <taxon>Acereae</taxon>
        <taxon>Dipteronia</taxon>
    </lineage>
</organism>
<evidence type="ECO:0000259" key="1">
    <source>
        <dbReference type="Pfam" id="PF05699"/>
    </source>
</evidence>
<name>A0AAE0A0B0_9ROSI</name>
<evidence type="ECO:0000313" key="3">
    <source>
        <dbReference type="Proteomes" id="UP001281410"/>
    </source>
</evidence>
<dbReference type="AlphaFoldDB" id="A0AAE0A0B0"/>
<keyword evidence="3" id="KW-1185">Reference proteome</keyword>
<dbReference type="PANTHER" id="PTHR23272:SF161">
    <property type="entry name" value="ZINC FINGER BED DOMAIN-CONTAINING PROTEIN RICESLEEPER 1-LIKE"/>
    <property type="match status" value="1"/>
</dbReference>
<feature type="domain" description="HAT C-terminal dimerisation" evidence="1">
    <location>
        <begin position="102"/>
        <end position="175"/>
    </location>
</feature>
<proteinExistence type="predicted"/>
<dbReference type="PANTHER" id="PTHR23272">
    <property type="entry name" value="BED FINGER-RELATED"/>
    <property type="match status" value="1"/>
</dbReference>
<dbReference type="EMBL" id="JANJYJ010000008">
    <property type="protein sequence ID" value="KAK3195803.1"/>
    <property type="molecule type" value="Genomic_DNA"/>
</dbReference>
<dbReference type="GO" id="GO:0046983">
    <property type="term" value="F:protein dimerization activity"/>
    <property type="evidence" value="ECO:0007669"/>
    <property type="project" value="InterPro"/>
</dbReference>
<dbReference type="InterPro" id="IPR012337">
    <property type="entry name" value="RNaseH-like_sf"/>
</dbReference>
<accession>A0AAE0A0B0</accession>
<dbReference type="Pfam" id="PF05699">
    <property type="entry name" value="Dimer_Tnp_hAT"/>
    <property type="match status" value="1"/>
</dbReference>
<comment type="caution">
    <text evidence="2">The sequence shown here is derived from an EMBL/GenBank/DDBJ whole genome shotgun (WGS) entry which is preliminary data.</text>
</comment>
<dbReference type="Proteomes" id="UP001281410">
    <property type="component" value="Unassembled WGS sequence"/>
</dbReference>